<dbReference type="NCBIfam" id="TIGR00608">
    <property type="entry name" value="radc"/>
    <property type="match status" value="1"/>
</dbReference>
<dbReference type="EMBL" id="MFGO01000009">
    <property type="protein sequence ID" value="OGF41432.1"/>
    <property type="molecule type" value="Genomic_DNA"/>
</dbReference>
<evidence type="ECO:0000259" key="7">
    <source>
        <dbReference type="PROSITE" id="PS50249"/>
    </source>
</evidence>
<dbReference type="InterPro" id="IPR001405">
    <property type="entry name" value="UPF0758"/>
</dbReference>
<name>A0A1F5TQY4_9BACT</name>
<evidence type="ECO:0000256" key="1">
    <source>
        <dbReference type="ARBA" id="ARBA00022670"/>
    </source>
</evidence>
<sequence>MIPKVKDLNEEDKPREKLIKYGPDILSVQELLAIVLGTGTKKEEVMSMTSRILKEYGEKPILSQTNPKIFQNELGIPETKACQIIACFELGRRFFKENKTGSITIRNAKQAFNYLKDMRDLPKEYLRGIYLNSRYKLIHDEVISVGTLTANIIHPREIFKPAIEHSAAAIIIAHNHPSGSPTPTKSDIEITKQIVKAGKILGIDLLDHIIIAKNKYSSIPLN</sequence>
<dbReference type="InterPro" id="IPR020891">
    <property type="entry name" value="UPF0758_CS"/>
</dbReference>
<dbReference type="GO" id="GO:0008237">
    <property type="term" value="F:metallopeptidase activity"/>
    <property type="evidence" value="ECO:0007669"/>
    <property type="project" value="UniProtKB-KW"/>
</dbReference>
<dbReference type="CDD" id="cd08071">
    <property type="entry name" value="MPN_DUF2466"/>
    <property type="match status" value="1"/>
</dbReference>
<dbReference type="PANTHER" id="PTHR30471:SF3">
    <property type="entry name" value="UPF0758 PROTEIN YEES-RELATED"/>
    <property type="match status" value="1"/>
</dbReference>
<dbReference type="Pfam" id="PF20582">
    <property type="entry name" value="UPF0758_N"/>
    <property type="match status" value="1"/>
</dbReference>
<comment type="similarity">
    <text evidence="6">Belongs to the UPF0758 family.</text>
</comment>
<proteinExistence type="inferred from homology"/>
<organism evidence="8 9">
    <name type="scientific">Candidatus Falkowbacteria bacterium RIFOXYD2_FULL_34_120</name>
    <dbReference type="NCBI Taxonomy" id="1798007"/>
    <lineage>
        <taxon>Bacteria</taxon>
        <taxon>Candidatus Falkowiibacteriota</taxon>
    </lineage>
</organism>
<gene>
    <name evidence="8" type="ORF">A2531_00065</name>
</gene>
<feature type="domain" description="MPN" evidence="7">
    <location>
        <begin position="104"/>
        <end position="222"/>
    </location>
</feature>
<dbReference type="InterPro" id="IPR046778">
    <property type="entry name" value="UPF0758_N"/>
</dbReference>
<evidence type="ECO:0000313" key="8">
    <source>
        <dbReference type="EMBL" id="OGF41432.1"/>
    </source>
</evidence>
<dbReference type="PROSITE" id="PS01302">
    <property type="entry name" value="UPF0758"/>
    <property type="match status" value="1"/>
</dbReference>
<keyword evidence="3" id="KW-0378">Hydrolase</keyword>
<evidence type="ECO:0000256" key="5">
    <source>
        <dbReference type="ARBA" id="ARBA00023049"/>
    </source>
</evidence>
<evidence type="ECO:0000256" key="2">
    <source>
        <dbReference type="ARBA" id="ARBA00022723"/>
    </source>
</evidence>
<keyword evidence="2" id="KW-0479">Metal-binding</keyword>
<keyword evidence="1" id="KW-0645">Protease</keyword>
<keyword evidence="4" id="KW-0862">Zinc</keyword>
<dbReference type="InterPro" id="IPR025657">
    <property type="entry name" value="RadC_JAB"/>
</dbReference>
<evidence type="ECO:0000256" key="3">
    <source>
        <dbReference type="ARBA" id="ARBA00022801"/>
    </source>
</evidence>
<dbReference type="AlphaFoldDB" id="A0A1F5TQY4"/>
<dbReference type="NCBIfam" id="NF000642">
    <property type="entry name" value="PRK00024.1"/>
    <property type="match status" value="1"/>
</dbReference>
<evidence type="ECO:0000313" key="9">
    <source>
        <dbReference type="Proteomes" id="UP000177579"/>
    </source>
</evidence>
<dbReference type="PANTHER" id="PTHR30471">
    <property type="entry name" value="DNA REPAIR PROTEIN RADC"/>
    <property type="match status" value="1"/>
</dbReference>
<keyword evidence="5" id="KW-0482">Metalloprotease</keyword>
<comment type="caution">
    <text evidence="8">The sequence shown here is derived from an EMBL/GenBank/DDBJ whole genome shotgun (WGS) entry which is preliminary data.</text>
</comment>
<evidence type="ECO:0000256" key="6">
    <source>
        <dbReference type="RuleBase" id="RU003797"/>
    </source>
</evidence>
<dbReference type="Proteomes" id="UP000177579">
    <property type="component" value="Unassembled WGS sequence"/>
</dbReference>
<protein>
    <recommendedName>
        <fullName evidence="7">MPN domain-containing protein</fullName>
    </recommendedName>
</protein>
<dbReference type="Pfam" id="PF04002">
    <property type="entry name" value="RadC"/>
    <property type="match status" value="1"/>
</dbReference>
<accession>A0A1F5TQY4</accession>
<dbReference type="GO" id="GO:0006508">
    <property type="term" value="P:proteolysis"/>
    <property type="evidence" value="ECO:0007669"/>
    <property type="project" value="UniProtKB-KW"/>
</dbReference>
<dbReference type="GO" id="GO:0046872">
    <property type="term" value="F:metal ion binding"/>
    <property type="evidence" value="ECO:0007669"/>
    <property type="project" value="UniProtKB-KW"/>
</dbReference>
<reference evidence="8 9" key="1">
    <citation type="journal article" date="2016" name="Nat. Commun.">
        <title>Thousands of microbial genomes shed light on interconnected biogeochemical processes in an aquifer system.</title>
        <authorList>
            <person name="Anantharaman K."/>
            <person name="Brown C.T."/>
            <person name="Hug L.A."/>
            <person name="Sharon I."/>
            <person name="Castelle C.J."/>
            <person name="Probst A.J."/>
            <person name="Thomas B.C."/>
            <person name="Singh A."/>
            <person name="Wilkins M.J."/>
            <person name="Karaoz U."/>
            <person name="Brodie E.L."/>
            <person name="Williams K.H."/>
            <person name="Hubbard S.S."/>
            <person name="Banfield J.F."/>
        </authorList>
    </citation>
    <scope>NUCLEOTIDE SEQUENCE [LARGE SCALE GENOMIC DNA]</scope>
</reference>
<dbReference type="PROSITE" id="PS50249">
    <property type="entry name" value="MPN"/>
    <property type="match status" value="1"/>
</dbReference>
<dbReference type="InterPro" id="IPR037518">
    <property type="entry name" value="MPN"/>
</dbReference>
<evidence type="ECO:0000256" key="4">
    <source>
        <dbReference type="ARBA" id="ARBA00022833"/>
    </source>
</evidence>
<dbReference type="Gene3D" id="3.40.140.10">
    <property type="entry name" value="Cytidine Deaminase, domain 2"/>
    <property type="match status" value="1"/>
</dbReference>